<feature type="modified residue" description="N6-(pyridoxal phosphate)lysine" evidence="8">
    <location>
        <position position="225"/>
    </location>
</feature>
<keyword evidence="11" id="KW-1185">Reference proteome</keyword>
<dbReference type="EMBL" id="JGZD01000009">
    <property type="protein sequence ID" value="KFI72202.1"/>
    <property type="molecule type" value="Genomic_DNA"/>
</dbReference>
<dbReference type="InterPro" id="IPR015421">
    <property type="entry name" value="PyrdxlP-dep_Trfase_major"/>
</dbReference>
<organism evidence="10 11">
    <name type="scientific">Bifidobacterium minimum</name>
    <dbReference type="NCBI Taxonomy" id="1693"/>
    <lineage>
        <taxon>Bacteria</taxon>
        <taxon>Bacillati</taxon>
        <taxon>Actinomycetota</taxon>
        <taxon>Actinomycetes</taxon>
        <taxon>Bifidobacteriales</taxon>
        <taxon>Bifidobacteriaceae</taxon>
        <taxon>Bifidobacterium</taxon>
    </lineage>
</organism>
<dbReference type="PANTHER" id="PTHR11808">
    <property type="entry name" value="TRANS-SULFURATION ENZYME FAMILY MEMBER"/>
    <property type="match status" value="1"/>
</dbReference>
<gene>
    <name evidence="10" type="ORF">BMIN_0092</name>
</gene>
<dbReference type="GO" id="GO:0005737">
    <property type="term" value="C:cytoplasm"/>
    <property type="evidence" value="ECO:0007669"/>
    <property type="project" value="TreeGrafter"/>
</dbReference>
<evidence type="ECO:0000256" key="7">
    <source>
        <dbReference type="ARBA" id="ARBA00052699"/>
    </source>
</evidence>
<dbReference type="PANTHER" id="PTHR11808:SF85">
    <property type="entry name" value="CYSTATHIONINE GAMMA-LYASE-RELATED"/>
    <property type="match status" value="1"/>
</dbReference>
<evidence type="ECO:0000256" key="3">
    <source>
        <dbReference type="ARBA" id="ARBA00022898"/>
    </source>
</evidence>
<comment type="caution">
    <text evidence="10">The sequence shown here is derived from an EMBL/GenBank/DDBJ whole genome shotgun (WGS) entry which is preliminary data.</text>
</comment>
<keyword evidence="3 8" id="KW-0663">Pyridoxal phosphate</keyword>
<dbReference type="InterPro" id="IPR000277">
    <property type="entry name" value="Cys/Met-Metab_PyrdxlP-dep_enz"/>
</dbReference>
<evidence type="ECO:0000256" key="1">
    <source>
        <dbReference type="ARBA" id="ARBA00001933"/>
    </source>
</evidence>
<comment type="similarity">
    <text evidence="2 9">Belongs to the trans-sulfuration enzymes family.</text>
</comment>
<evidence type="ECO:0000256" key="4">
    <source>
        <dbReference type="ARBA" id="ARBA00047175"/>
    </source>
</evidence>
<dbReference type="Proteomes" id="UP000029014">
    <property type="component" value="Unassembled WGS sequence"/>
</dbReference>
<sequence>MIADLVHNGTSFDDTPLGFSTRTIHVGNGVDAETGAIRRPLTFANAYALPYDPSDINWSSSDVNLYARNGHPNQRYLEKKLADLEGAEDSVVLASGVAALSATFTTFLDSGDHAVFSDTTYIAAYRLLHQILPEKYGIRTSMVDSSDTSAVAAAIGPQTRLVHIETPANPTLKVTDIAAVAAVVRDAERRYGHDILLSVDNTFNSPFNVRPLDLGADIVIESLTKYINGHGDALGGVIATTKERTDRIRYVYQVNYGGIISPFNAWLINRGSSTLELRMRRHNASALAVARHLEGLGKVRFVAYPGLEDHPGHDVAVSQLTSPEAGFGGVLSFALDTDHDGHNRFVSHLNVITSAVSLGHDESLIVFLGEDDERRDLYPPRFRNGFFRLAIGLEDVDDILRDIDHALAEAGI</sequence>
<evidence type="ECO:0000256" key="8">
    <source>
        <dbReference type="PIRSR" id="PIRSR001434-2"/>
    </source>
</evidence>
<dbReference type="InterPro" id="IPR015424">
    <property type="entry name" value="PyrdxlP-dep_Trfase"/>
</dbReference>
<accession>A0A087BMF2</accession>
<proteinExistence type="inferred from homology"/>
<dbReference type="GO" id="GO:0047982">
    <property type="term" value="F:homocysteine desulfhydrase activity"/>
    <property type="evidence" value="ECO:0007669"/>
    <property type="project" value="UniProtKB-EC"/>
</dbReference>
<comment type="catalytic activity">
    <reaction evidence="6">
        <text>L-homocysteine + H2O = 2-oxobutanoate + hydrogen sulfide + NH4(+) + H(+)</text>
        <dbReference type="Rhea" id="RHEA:14501"/>
        <dbReference type="ChEBI" id="CHEBI:15377"/>
        <dbReference type="ChEBI" id="CHEBI:15378"/>
        <dbReference type="ChEBI" id="CHEBI:16763"/>
        <dbReference type="ChEBI" id="CHEBI:28938"/>
        <dbReference type="ChEBI" id="CHEBI:29919"/>
        <dbReference type="ChEBI" id="CHEBI:58199"/>
        <dbReference type="EC" id="4.4.1.2"/>
    </reaction>
    <physiologicalReaction direction="left-to-right" evidence="6">
        <dbReference type="Rhea" id="RHEA:14502"/>
    </physiologicalReaction>
</comment>
<evidence type="ECO:0000256" key="5">
    <source>
        <dbReference type="ARBA" id="ARBA00047199"/>
    </source>
</evidence>
<evidence type="ECO:0000256" key="6">
    <source>
        <dbReference type="ARBA" id="ARBA00048780"/>
    </source>
</evidence>
<dbReference type="Gene3D" id="3.90.1150.10">
    <property type="entry name" value="Aspartate Aminotransferase, domain 1"/>
    <property type="match status" value="1"/>
</dbReference>
<reference evidence="10 11" key="1">
    <citation type="submission" date="2014-03" db="EMBL/GenBank/DDBJ databases">
        <title>Genomics of Bifidobacteria.</title>
        <authorList>
            <person name="Ventura M."/>
            <person name="Milani C."/>
            <person name="Lugli G.A."/>
        </authorList>
    </citation>
    <scope>NUCLEOTIDE SEQUENCE [LARGE SCALE GENOMIC DNA]</scope>
    <source>
        <strain evidence="10 11">LMG 11592</strain>
    </source>
</reference>
<dbReference type="STRING" id="1693.BMIN_0092"/>
<dbReference type="GO" id="GO:0030170">
    <property type="term" value="F:pyridoxal phosphate binding"/>
    <property type="evidence" value="ECO:0007669"/>
    <property type="project" value="InterPro"/>
</dbReference>
<dbReference type="AlphaFoldDB" id="A0A087BMF2"/>
<dbReference type="GO" id="GO:0019343">
    <property type="term" value="P:cysteine biosynthetic process via cystathionine"/>
    <property type="evidence" value="ECO:0007669"/>
    <property type="project" value="TreeGrafter"/>
</dbReference>
<dbReference type="EC" id="4.4.1.2" evidence="4"/>
<dbReference type="InterPro" id="IPR054542">
    <property type="entry name" value="Cys_met_metab_PP"/>
</dbReference>
<dbReference type="GO" id="GO:0018826">
    <property type="term" value="F:methionine gamma-lyase activity"/>
    <property type="evidence" value="ECO:0007669"/>
    <property type="project" value="UniProtKB-EC"/>
</dbReference>
<dbReference type="FunFam" id="3.40.640.10:FF:000046">
    <property type="entry name" value="Cystathionine gamma-lyase"/>
    <property type="match status" value="1"/>
</dbReference>
<dbReference type="Gene3D" id="3.40.640.10">
    <property type="entry name" value="Type I PLP-dependent aspartate aminotransferase-like (Major domain)"/>
    <property type="match status" value="1"/>
</dbReference>
<dbReference type="InterPro" id="IPR015422">
    <property type="entry name" value="PyrdxlP-dep_Trfase_small"/>
</dbReference>
<dbReference type="PROSITE" id="PS00868">
    <property type="entry name" value="CYS_MET_METAB_PP"/>
    <property type="match status" value="1"/>
</dbReference>
<dbReference type="RefSeq" id="WP_022860851.1">
    <property type="nucleotide sequence ID" value="NZ_JGZD01000009.1"/>
</dbReference>
<protein>
    <recommendedName>
        <fullName evidence="4">homocysteine desulfhydrase</fullName>
        <ecNumber evidence="4">4.4.1.2</ecNumber>
    </recommendedName>
    <alternativeName>
        <fullName evidence="5">Homocysteine desulfhydrase</fullName>
    </alternativeName>
</protein>
<evidence type="ECO:0000256" key="2">
    <source>
        <dbReference type="ARBA" id="ARBA00009077"/>
    </source>
</evidence>
<dbReference type="eggNOG" id="COG0626">
    <property type="taxonomic scope" value="Bacteria"/>
</dbReference>
<keyword evidence="10" id="KW-0456">Lyase</keyword>
<evidence type="ECO:0000313" key="10">
    <source>
        <dbReference type="EMBL" id="KFI72202.1"/>
    </source>
</evidence>
<name>A0A087BMF2_9BIFI</name>
<evidence type="ECO:0000313" key="11">
    <source>
        <dbReference type="Proteomes" id="UP000029014"/>
    </source>
</evidence>
<evidence type="ECO:0000256" key="9">
    <source>
        <dbReference type="RuleBase" id="RU362118"/>
    </source>
</evidence>
<comment type="catalytic activity">
    <reaction evidence="7">
        <text>L-methionine + H2O = methanethiol + 2-oxobutanoate + NH4(+)</text>
        <dbReference type="Rhea" id="RHEA:23800"/>
        <dbReference type="ChEBI" id="CHEBI:15377"/>
        <dbReference type="ChEBI" id="CHEBI:16007"/>
        <dbReference type="ChEBI" id="CHEBI:16763"/>
        <dbReference type="ChEBI" id="CHEBI:28938"/>
        <dbReference type="ChEBI" id="CHEBI:57844"/>
        <dbReference type="EC" id="4.4.1.11"/>
    </reaction>
    <physiologicalReaction direction="left-to-right" evidence="7">
        <dbReference type="Rhea" id="RHEA:23801"/>
    </physiologicalReaction>
</comment>
<dbReference type="Pfam" id="PF01053">
    <property type="entry name" value="Cys_Met_Meta_PP"/>
    <property type="match status" value="1"/>
</dbReference>
<dbReference type="SUPFAM" id="SSF53383">
    <property type="entry name" value="PLP-dependent transferases"/>
    <property type="match status" value="1"/>
</dbReference>
<dbReference type="PIRSF" id="PIRSF001434">
    <property type="entry name" value="CGS"/>
    <property type="match status" value="1"/>
</dbReference>
<dbReference type="GO" id="GO:0019346">
    <property type="term" value="P:transsulfuration"/>
    <property type="evidence" value="ECO:0007669"/>
    <property type="project" value="InterPro"/>
</dbReference>
<dbReference type="GO" id="GO:0004123">
    <property type="term" value="F:cystathionine gamma-lyase activity"/>
    <property type="evidence" value="ECO:0007669"/>
    <property type="project" value="TreeGrafter"/>
</dbReference>
<comment type="cofactor">
    <cofactor evidence="1 9">
        <name>pyridoxal 5'-phosphate</name>
        <dbReference type="ChEBI" id="CHEBI:597326"/>
    </cofactor>
</comment>